<dbReference type="Proteomes" id="UP000054538">
    <property type="component" value="Unassembled WGS sequence"/>
</dbReference>
<reference evidence="1 2" key="1">
    <citation type="submission" date="2014-04" db="EMBL/GenBank/DDBJ databases">
        <authorList>
            <consortium name="DOE Joint Genome Institute"/>
            <person name="Kuo A."/>
            <person name="Kohler A."/>
            <person name="Jargeat P."/>
            <person name="Nagy L.G."/>
            <person name="Floudas D."/>
            <person name="Copeland A."/>
            <person name="Barry K.W."/>
            <person name="Cichocki N."/>
            <person name="Veneault-Fourrey C."/>
            <person name="LaButti K."/>
            <person name="Lindquist E.A."/>
            <person name="Lipzen A."/>
            <person name="Lundell T."/>
            <person name="Morin E."/>
            <person name="Murat C."/>
            <person name="Sun H."/>
            <person name="Tunlid A."/>
            <person name="Henrissat B."/>
            <person name="Grigoriev I.V."/>
            <person name="Hibbett D.S."/>
            <person name="Martin F."/>
            <person name="Nordberg H.P."/>
            <person name="Cantor M.N."/>
            <person name="Hua S.X."/>
        </authorList>
    </citation>
    <scope>NUCLEOTIDE SEQUENCE [LARGE SCALE GENOMIC DNA]</scope>
    <source>
        <strain evidence="1 2">Ve08.2h10</strain>
    </source>
</reference>
<evidence type="ECO:0000313" key="2">
    <source>
        <dbReference type="Proteomes" id="UP000054538"/>
    </source>
</evidence>
<organism evidence="1 2">
    <name type="scientific">Paxillus rubicundulus Ve08.2h10</name>
    <dbReference type="NCBI Taxonomy" id="930991"/>
    <lineage>
        <taxon>Eukaryota</taxon>
        <taxon>Fungi</taxon>
        <taxon>Dikarya</taxon>
        <taxon>Basidiomycota</taxon>
        <taxon>Agaricomycotina</taxon>
        <taxon>Agaricomycetes</taxon>
        <taxon>Agaricomycetidae</taxon>
        <taxon>Boletales</taxon>
        <taxon>Paxilineae</taxon>
        <taxon>Paxillaceae</taxon>
        <taxon>Paxillus</taxon>
    </lineage>
</organism>
<name>A0A0D0ECY5_9AGAM</name>
<evidence type="ECO:0000313" key="1">
    <source>
        <dbReference type="EMBL" id="KIL00181.1"/>
    </source>
</evidence>
<accession>A0A0D0ECY5</accession>
<dbReference type="EMBL" id="KN824840">
    <property type="protein sequence ID" value="KIL00181.1"/>
    <property type="molecule type" value="Genomic_DNA"/>
</dbReference>
<keyword evidence="2" id="KW-1185">Reference proteome</keyword>
<dbReference type="AlphaFoldDB" id="A0A0D0ECY5"/>
<protein>
    <submittedName>
        <fullName evidence="1">Uncharacterized protein</fullName>
    </submittedName>
</protein>
<reference evidence="2" key="2">
    <citation type="submission" date="2015-01" db="EMBL/GenBank/DDBJ databases">
        <title>Evolutionary Origins and Diversification of the Mycorrhizal Mutualists.</title>
        <authorList>
            <consortium name="DOE Joint Genome Institute"/>
            <consortium name="Mycorrhizal Genomics Consortium"/>
            <person name="Kohler A."/>
            <person name="Kuo A."/>
            <person name="Nagy L.G."/>
            <person name="Floudas D."/>
            <person name="Copeland A."/>
            <person name="Barry K.W."/>
            <person name="Cichocki N."/>
            <person name="Veneault-Fourrey C."/>
            <person name="LaButti K."/>
            <person name="Lindquist E.A."/>
            <person name="Lipzen A."/>
            <person name="Lundell T."/>
            <person name="Morin E."/>
            <person name="Murat C."/>
            <person name="Riley R."/>
            <person name="Ohm R."/>
            <person name="Sun H."/>
            <person name="Tunlid A."/>
            <person name="Henrissat B."/>
            <person name="Grigoriev I.V."/>
            <person name="Hibbett D.S."/>
            <person name="Martin F."/>
        </authorList>
    </citation>
    <scope>NUCLEOTIDE SEQUENCE [LARGE SCALE GENOMIC DNA]</scope>
    <source>
        <strain evidence="2">Ve08.2h10</strain>
    </source>
</reference>
<gene>
    <name evidence="1" type="ORF">PAXRUDRAFT_821981</name>
</gene>
<sequence>MIPRCHASIISAPPSEQFHLETSSRDNGRRFGWEDKVVLFRHSTSIHRDELFRAVKATGWQASPKTHNQFGIAFGIIQGNSGTKPIEAEGRTLEG</sequence>
<dbReference type="HOGENOM" id="CLU_2373406_0_0_1"/>
<dbReference type="InParanoid" id="A0A0D0ECY5"/>
<proteinExistence type="predicted"/>